<evidence type="ECO:0000313" key="2">
    <source>
        <dbReference type="Proteomes" id="UP001519460"/>
    </source>
</evidence>
<keyword evidence="2" id="KW-1185">Reference proteome</keyword>
<reference evidence="1 2" key="1">
    <citation type="journal article" date="2023" name="Sci. Data">
        <title>Genome assembly of the Korean intertidal mud-creeper Batillaria attramentaria.</title>
        <authorList>
            <person name="Patra A.K."/>
            <person name="Ho P.T."/>
            <person name="Jun S."/>
            <person name="Lee S.J."/>
            <person name="Kim Y."/>
            <person name="Won Y.J."/>
        </authorList>
    </citation>
    <scope>NUCLEOTIDE SEQUENCE [LARGE SCALE GENOMIC DNA]</scope>
    <source>
        <strain evidence="1">Wonlab-2016</strain>
    </source>
</reference>
<dbReference type="EMBL" id="JACVVK020000075">
    <property type="protein sequence ID" value="KAK7495377.1"/>
    <property type="molecule type" value="Genomic_DNA"/>
</dbReference>
<dbReference type="AlphaFoldDB" id="A0ABD0L7C3"/>
<protein>
    <submittedName>
        <fullName evidence="1">Uncharacterized protein</fullName>
    </submittedName>
</protein>
<sequence length="134" mass="14498">MAKHSCGVLCELVDEAPSLRGQDDTIRIQKPTVRANKSGVDLTLCLANHSTHSFLACKRVHSECWMDDHGDCTAPTTPFPPQVTCTNQIERVPYSLVGFLCSWNVSTSPLVSVTPCIAPLLSVSLVPGICLPLH</sequence>
<name>A0ABD0L7C3_9CAEN</name>
<organism evidence="1 2">
    <name type="scientific">Batillaria attramentaria</name>
    <dbReference type="NCBI Taxonomy" id="370345"/>
    <lineage>
        <taxon>Eukaryota</taxon>
        <taxon>Metazoa</taxon>
        <taxon>Spiralia</taxon>
        <taxon>Lophotrochozoa</taxon>
        <taxon>Mollusca</taxon>
        <taxon>Gastropoda</taxon>
        <taxon>Caenogastropoda</taxon>
        <taxon>Sorbeoconcha</taxon>
        <taxon>Cerithioidea</taxon>
        <taxon>Batillariidae</taxon>
        <taxon>Batillaria</taxon>
    </lineage>
</organism>
<dbReference type="Proteomes" id="UP001519460">
    <property type="component" value="Unassembled WGS sequence"/>
</dbReference>
<gene>
    <name evidence="1" type="ORF">BaRGS_00013316</name>
</gene>
<evidence type="ECO:0000313" key="1">
    <source>
        <dbReference type="EMBL" id="KAK7495377.1"/>
    </source>
</evidence>
<proteinExistence type="predicted"/>
<accession>A0ABD0L7C3</accession>
<comment type="caution">
    <text evidence="1">The sequence shown here is derived from an EMBL/GenBank/DDBJ whole genome shotgun (WGS) entry which is preliminary data.</text>
</comment>